<evidence type="ECO:0000313" key="12">
    <source>
        <dbReference type="Proteomes" id="UP000093954"/>
    </source>
</evidence>
<evidence type="ECO:0000256" key="9">
    <source>
        <dbReference type="RuleBase" id="RU363032"/>
    </source>
</evidence>
<evidence type="ECO:0000256" key="7">
    <source>
        <dbReference type="ARBA" id="ARBA00023136"/>
    </source>
</evidence>
<dbReference type="SUPFAM" id="SSF161098">
    <property type="entry name" value="MetI-like"/>
    <property type="match status" value="1"/>
</dbReference>
<feature type="transmembrane region" description="Helical" evidence="9">
    <location>
        <begin position="125"/>
        <end position="145"/>
    </location>
</feature>
<dbReference type="RefSeq" id="WP_065079774.1">
    <property type="nucleotide sequence ID" value="NZ_LROS01000075.1"/>
</dbReference>
<dbReference type="EMBL" id="LROS01000075">
    <property type="protein sequence ID" value="OBR90139.1"/>
    <property type="molecule type" value="Genomic_DNA"/>
</dbReference>
<feature type="transmembrane region" description="Helical" evidence="9">
    <location>
        <begin position="89"/>
        <end position="113"/>
    </location>
</feature>
<dbReference type="InterPro" id="IPR035906">
    <property type="entry name" value="MetI-like_sf"/>
</dbReference>
<evidence type="ECO:0000256" key="2">
    <source>
        <dbReference type="ARBA" id="ARBA00011779"/>
    </source>
</evidence>
<evidence type="ECO:0000256" key="8">
    <source>
        <dbReference type="ARBA" id="ARBA00025323"/>
    </source>
</evidence>
<protein>
    <submittedName>
        <fullName evidence="11">Sulfate transport system permease protein CysW</fullName>
    </submittedName>
</protein>
<comment type="similarity">
    <text evidence="9">Belongs to the binding-protein-dependent transport system permease family.</text>
</comment>
<feature type="transmembrane region" description="Helical" evidence="9">
    <location>
        <begin position="56"/>
        <end position="77"/>
    </location>
</feature>
<name>A0A1A6AJB3_9CLOT</name>
<evidence type="ECO:0000256" key="5">
    <source>
        <dbReference type="ARBA" id="ARBA00022989"/>
    </source>
</evidence>
<comment type="caution">
    <text evidence="11">The sequence shown here is derived from an EMBL/GenBank/DDBJ whole genome shotgun (WGS) entry which is preliminary data.</text>
</comment>
<feature type="domain" description="ABC transmembrane type-1" evidence="10">
    <location>
        <begin position="54"/>
        <end position="256"/>
    </location>
</feature>
<evidence type="ECO:0000313" key="11">
    <source>
        <dbReference type="EMBL" id="OBR90139.1"/>
    </source>
</evidence>
<dbReference type="PANTHER" id="PTHR30406:SF8">
    <property type="entry name" value="SULFATE TRANSPORT SYSTEM PERMEASE PROTEIN CYST"/>
    <property type="match status" value="1"/>
</dbReference>
<dbReference type="InterPro" id="IPR005667">
    <property type="entry name" value="Sulph_transpt2"/>
</dbReference>
<dbReference type="Proteomes" id="UP000093954">
    <property type="component" value="Unassembled WGS sequence"/>
</dbReference>
<dbReference type="Gene3D" id="1.10.3720.10">
    <property type="entry name" value="MetI-like"/>
    <property type="match status" value="1"/>
</dbReference>
<dbReference type="PANTHER" id="PTHR30406">
    <property type="entry name" value="SULFATE TRANSPORT SYSTEM PERMEASE PROTEIN"/>
    <property type="match status" value="1"/>
</dbReference>
<proteinExistence type="inferred from homology"/>
<keyword evidence="4 9" id="KW-0812">Transmembrane</keyword>
<keyword evidence="6" id="KW-0764">Sulfate transport</keyword>
<sequence length="269" mass="29857">MSKNNYKDILFKIYIFLFISIFTVFITLTIFVVFQKSFPNLASIIMDKEIQFAIKLTLYTSTISTIICLIFAVPIAYGLARYDFFGKMIINSIIQISNSIPPIAAGIALLMLFSTKQVEDIINKLGLDPVFSVKGIILANFFINVPYMIRILKGTFEDVNPRLEFVGRTLGCSVWGVFFKITIPLAKNGLISAIIITWINALGEFGTALMLAGAIRMKTETLPVAIFLNLSAGNLDKALAAATILIIISIICLFAFECVQKCSTKKVNY</sequence>
<evidence type="ECO:0000256" key="4">
    <source>
        <dbReference type="ARBA" id="ARBA00022692"/>
    </source>
</evidence>
<comment type="function">
    <text evidence="8">Part of the ABC transporter complex CysAWTP (TC 3.A.1.6.1) involved in sulfate/thiosulfate import. Probably responsible for the translocation of the substrate across the membrane.</text>
</comment>
<dbReference type="InterPro" id="IPR000515">
    <property type="entry name" value="MetI-like"/>
</dbReference>
<feature type="transmembrane region" description="Helical" evidence="9">
    <location>
        <begin position="190"/>
        <end position="215"/>
    </location>
</feature>
<keyword evidence="5 9" id="KW-1133">Transmembrane helix</keyword>
<evidence type="ECO:0000256" key="6">
    <source>
        <dbReference type="ARBA" id="ARBA00023032"/>
    </source>
</evidence>
<dbReference type="PATRIC" id="fig|1353534.3.peg.3810"/>
<keyword evidence="7 9" id="KW-0472">Membrane</keyword>
<evidence type="ECO:0000256" key="3">
    <source>
        <dbReference type="ARBA" id="ARBA00022448"/>
    </source>
</evidence>
<gene>
    <name evidence="11" type="primary">cysW_3</name>
    <name evidence="11" type="ORF">CLRAG_37460</name>
</gene>
<organism evidence="11 12">
    <name type="scientific">Clostridium ragsdalei P11</name>
    <dbReference type="NCBI Taxonomy" id="1353534"/>
    <lineage>
        <taxon>Bacteria</taxon>
        <taxon>Bacillati</taxon>
        <taxon>Bacillota</taxon>
        <taxon>Clostridia</taxon>
        <taxon>Eubacteriales</taxon>
        <taxon>Clostridiaceae</taxon>
        <taxon>Clostridium</taxon>
    </lineage>
</organism>
<dbReference type="PROSITE" id="PS50928">
    <property type="entry name" value="ABC_TM1"/>
    <property type="match status" value="1"/>
</dbReference>
<dbReference type="AlphaFoldDB" id="A0A1A6AJB3"/>
<dbReference type="Pfam" id="PF00528">
    <property type="entry name" value="BPD_transp_1"/>
    <property type="match status" value="1"/>
</dbReference>
<feature type="transmembrane region" description="Helical" evidence="9">
    <location>
        <begin position="238"/>
        <end position="256"/>
    </location>
</feature>
<evidence type="ECO:0000259" key="10">
    <source>
        <dbReference type="PROSITE" id="PS50928"/>
    </source>
</evidence>
<comment type="subunit">
    <text evidence="2">The complex is composed of two ATP-binding proteins (CysA), two transmembrane proteins (CysT and CysW) and a solute-binding protein (CysP).</text>
</comment>
<dbReference type="GO" id="GO:0015419">
    <property type="term" value="F:ABC-type sulfate transporter activity"/>
    <property type="evidence" value="ECO:0007669"/>
    <property type="project" value="InterPro"/>
</dbReference>
<keyword evidence="12" id="KW-1185">Reference proteome</keyword>
<dbReference type="CDD" id="cd06261">
    <property type="entry name" value="TM_PBP2"/>
    <property type="match status" value="1"/>
</dbReference>
<dbReference type="GO" id="GO:0005886">
    <property type="term" value="C:plasma membrane"/>
    <property type="evidence" value="ECO:0007669"/>
    <property type="project" value="UniProtKB-SubCell"/>
</dbReference>
<feature type="transmembrane region" description="Helical" evidence="9">
    <location>
        <begin position="13"/>
        <end position="35"/>
    </location>
</feature>
<reference evidence="11 12" key="1">
    <citation type="journal article" date="2012" name="Front. Microbiol.">
        <title>Draft Genome Sequence of the Virulent Strain 01-B526 of the Fish Pathogen Aeromonas salmonicida.</title>
        <authorList>
            <person name="Charette S.J."/>
            <person name="Brochu F."/>
            <person name="Boyle B."/>
            <person name="Filion G."/>
            <person name="Tanaka K.H."/>
            <person name="Derome N."/>
        </authorList>
    </citation>
    <scope>NUCLEOTIDE SEQUENCE [LARGE SCALE GENOMIC DNA]</scope>
    <source>
        <strain evidence="11 12">P11</strain>
    </source>
</reference>
<evidence type="ECO:0000256" key="1">
    <source>
        <dbReference type="ARBA" id="ARBA00004141"/>
    </source>
</evidence>
<accession>A0A1A6AJB3</accession>
<comment type="subcellular location">
    <subcellularLocation>
        <location evidence="9">Cell membrane</location>
        <topology evidence="9">Multi-pass membrane protein</topology>
    </subcellularLocation>
    <subcellularLocation>
        <location evidence="1">Membrane</location>
        <topology evidence="1">Multi-pass membrane protein</topology>
    </subcellularLocation>
</comment>
<keyword evidence="3 9" id="KW-0813">Transport</keyword>